<gene>
    <name evidence="17" type="primary">ywlC</name>
    <name evidence="17" type="ORF">KS4_34360</name>
</gene>
<protein>
    <recommendedName>
        <fullName evidence="4 13">Threonylcarbamoyl-AMP synthase</fullName>
        <shortName evidence="13">TC-AMP synthase</shortName>
        <ecNumber evidence="3 13">2.7.7.87</ecNumber>
    </recommendedName>
    <alternativeName>
        <fullName evidence="11 13">L-threonylcarbamoyladenylate synthase</fullName>
    </alternativeName>
</protein>
<evidence type="ECO:0000256" key="5">
    <source>
        <dbReference type="ARBA" id="ARBA00022490"/>
    </source>
</evidence>
<evidence type="ECO:0000256" key="3">
    <source>
        <dbReference type="ARBA" id="ARBA00012584"/>
    </source>
</evidence>
<dbReference type="InterPro" id="IPR006070">
    <property type="entry name" value="Sua5-like_dom"/>
</dbReference>
<evidence type="ECO:0000256" key="1">
    <source>
        <dbReference type="ARBA" id="ARBA00004496"/>
    </source>
</evidence>
<evidence type="ECO:0000256" key="14">
    <source>
        <dbReference type="PIRSR" id="PIRSR004930-1"/>
    </source>
</evidence>
<dbReference type="RefSeq" id="WP_145080571.1">
    <property type="nucleotide sequence ID" value="NZ_CP036425.1"/>
</dbReference>
<proteinExistence type="inferred from homology"/>
<dbReference type="EMBL" id="CP036425">
    <property type="protein sequence ID" value="QDU35355.1"/>
    <property type="molecule type" value="Genomic_DNA"/>
</dbReference>
<evidence type="ECO:0000313" key="18">
    <source>
        <dbReference type="Proteomes" id="UP000317369"/>
    </source>
</evidence>
<feature type="domain" description="YrdC-like" evidence="16">
    <location>
        <begin position="28"/>
        <end position="214"/>
    </location>
</feature>
<feature type="binding site" evidence="14">
    <location>
        <position position="158"/>
    </location>
    <ligand>
        <name>ATP</name>
        <dbReference type="ChEBI" id="CHEBI:30616"/>
    </ligand>
</feature>
<keyword evidence="18" id="KW-1185">Reference proteome</keyword>
<dbReference type="GO" id="GO:0000049">
    <property type="term" value="F:tRNA binding"/>
    <property type="evidence" value="ECO:0007669"/>
    <property type="project" value="TreeGrafter"/>
</dbReference>
<dbReference type="AlphaFoldDB" id="A0A517YYR6"/>
<evidence type="ECO:0000256" key="12">
    <source>
        <dbReference type="ARBA" id="ARBA00048366"/>
    </source>
</evidence>
<dbReference type="OrthoDB" id="9814580at2"/>
<accession>A0A517YYR6</accession>
<feature type="binding site" evidence="14">
    <location>
        <position position="210"/>
    </location>
    <ligand>
        <name>ATP</name>
        <dbReference type="ChEBI" id="CHEBI:30616"/>
    </ligand>
</feature>
<dbReference type="Pfam" id="PF01300">
    <property type="entry name" value="Sua5_yciO_yrdC"/>
    <property type="match status" value="1"/>
</dbReference>
<dbReference type="Pfam" id="PF03481">
    <property type="entry name" value="Sua5_C"/>
    <property type="match status" value="1"/>
</dbReference>
<dbReference type="InterPro" id="IPR038385">
    <property type="entry name" value="Sua5/YwlC_C"/>
</dbReference>
<feature type="binding site" evidence="14">
    <location>
        <position position="82"/>
    </location>
    <ligand>
        <name>L-threonine</name>
        <dbReference type="ChEBI" id="CHEBI:57926"/>
    </ligand>
</feature>
<evidence type="ECO:0000256" key="11">
    <source>
        <dbReference type="ARBA" id="ARBA00029774"/>
    </source>
</evidence>
<dbReference type="InterPro" id="IPR017945">
    <property type="entry name" value="DHBP_synth_RibB-like_a/b_dom"/>
</dbReference>
<dbReference type="Gene3D" id="3.40.50.11030">
    <property type="entry name" value="Threonylcarbamoyl-AMP synthase, C-terminal domain"/>
    <property type="match status" value="1"/>
</dbReference>
<keyword evidence="10 13" id="KW-0067">ATP-binding</keyword>
<keyword evidence="8 13" id="KW-0548">Nucleotidyltransferase</keyword>
<evidence type="ECO:0000313" key="17">
    <source>
        <dbReference type="EMBL" id="QDU35355.1"/>
    </source>
</evidence>
<sequence>MSSQPPHNPSPEGFKPTNPSNIRNGYEQKALQQAADLIRSGDVVAFATETVYGLGANAFDPKAVAKVFAHKARPAFDPLIVHINTIDDAKEIAADFPPAALKLAAAFWPGPLTLVVKKKDIIPDIVTSGLPTVGLRMPKHPVARTLIELSATAIAAPSANKFASISPTSARDVYAEFGNDLPLILDGGPCETGLESTVISVVSDIPTVLRLGGTSLESLQSILGKNGVQLVHTKDAMIKENAKKGIASPGMLERHYAPSTSLLLVDNLSTTEQYTQIFTNRNPGMQPPKSFGLMTLQAKQAKGFQSHEILSESGDLNEAAANLFGAMRRLDAQKLDAIIAVRVPDSGLGRAINDRLHRASLKW</sequence>
<dbReference type="EC" id="2.7.7.87" evidence="3 13"/>
<dbReference type="PROSITE" id="PS51163">
    <property type="entry name" value="YRDC"/>
    <property type="match status" value="1"/>
</dbReference>
<evidence type="ECO:0000259" key="16">
    <source>
        <dbReference type="PROSITE" id="PS51163"/>
    </source>
</evidence>
<dbReference type="GO" id="GO:0061710">
    <property type="term" value="F:L-threonylcarbamoyladenylate synthase"/>
    <property type="evidence" value="ECO:0007669"/>
    <property type="project" value="UniProtKB-EC"/>
</dbReference>
<comment type="similarity">
    <text evidence="2 13">Belongs to the SUA5 family.</text>
</comment>
<evidence type="ECO:0000256" key="13">
    <source>
        <dbReference type="PIRNR" id="PIRNR004930"/>
    </source>
</evidence>
<dbReference type="InterPro" id="IPR005145">
    <property type="entry name" value="Sua5_C"/>
</dbReference>
<dbReference type="NCBIfam" id="TIGR00057">
    <property type="entry name" value="L-threonylcarbamoyladenylate synthase"/>
    <property type="match status" value="1"/>
</dbReference>
<dbReference type="GO" id="GO:0006450">
    <property type="term" value="P:regulation of translational fidelity"/>
    <property type="evidence" value="ECO:0007669"/>
    <property type="project" value="TreeGrafter"/>
</dbReference>
<comment type="subcellular location">
    <subcellularLocation>
        <location evidence="1 13">Cytoplasm</location>
    </subcellularLocation>
</comment>
<evidence type="ECO:0000256" key="8">
    <source>
        <dbReference type="ARBA" id="ARBA00022695"/>
    </source>
</evidence>
<feature type="binding site" evidence="14">
    <location>
        <position position="132"/>
    </location>
    <ligand>
        <name>ATP</name>
        <dbReference type="ChEBI" id="CHEBI:30616"/>
    </ligand>
</feature>
<evidence type="ECO:0000256" key="10">
    <source>
        <dbReference type="ARBA" id="ARBA00022840"/>
    </source>
</evidence>
<comment type="catalytic activity">
    <reaction evidence="12 13">
        <text>L-threonine + hydrogencarbonate + ATP = L-threonylcarbamoyladenylate + diphosphate + H2O</text>
        <dbReference type="Rhea" id="RHEA:36407"/>
        <dbReference type="ChEBI" id="CHEBI:15377"/>
        <dbReference type="ChEBI" id="CHEBI:17544"/>
        <dbReference type="ChEBI" id="CHEBI:30616"/>
        <dbReference type="ChEBI" id="CHEBI:33019"/>
        <dbReference type="ChEBI" id="CHEBI:57926"/>
        <dbReference type="ChEBI" id="CHEBI:73682"/>
        <dbReference type="EC" id="2.7.7.87"/>
    </reaction>
</comment>
<feature type="binding site" evidence="14">
    <location>
        <position position="156"/>
    </location>
    <ligand>
        <name>L-threonine</name>
        <dbReference type="ChEBI" id="CHEBI:57926"/>
    </ligand>
</feature>
<dbReference type="GO" id="GO:0005737">
    <property type="term" value="C:cytoplasm"/>
    <property type="evidence" value="ECO:0007669"/>
    <property type="project" value="UniProtKB-SubCell"/>
</dbReference>
<dbReference type="PANTHER" id="PTHR17490:SF16">
    <property type="entry name" value="THREONYLCARBAMOYL-AMP SYNTHASE"/>
    <property type="match status" value="1"/>
</dbReference>
<dbReference type="KEGG" id="pcor:KS4_34360"/>
<feature type="region of interest" description="Disordered" evidence="15">
    <location>
        <begin position="1"/>
        <end position="23"/>
    </location>
</feature>
<dbReference type="InterPro" id="IPR010923">
    <property type="entry name" value="T(6)A37_SUA5"/>
</dbReference>
<name>A0A517YYR6_9BACT</name>
<reference evidence="17 18" key="1">
    <citation type="submission" date="2019-02" db="EMBL/GenBank/DDBJ databases">
        <title>Deep-cultivation of Planctomycetes and their phenomic and genomic characterization uncovers novel biology.</title>
        <authorList>
            <person name="Wiegand S."/>
            <person name="Jogler M."/>
            <person name="Boedeker C."/>
            <person name="Pinto D."/>
            <person name="Vollmers J."/>
            <person name="Rivas-Marin E."/>
            <person name="Kohn T."/>
            <person name="Peeters S.H."/>
            <person name="Heuer A."/>
            <person name="Rast P."/>
            <person name="Oberbeckmann S."/>
            <person name="Bunk B."/>
            <person name="Jeske O."/>
            <person name="Meyerdierks A."/>
            <person name="Storesund J.E."/>
            <person name="Kallscheuer N."/>
            <person name="Luecker S."/>
            <person name="Lage O.M."/>
            <person name="Pohl T."/>
            <person name="Merkel B.J."/>
            <person name="Hornburger P."/>
            <person name="Mueller R.-W."/>
            <person name="Bruemmer F."/>
            <person name="Labrenz M."/>
            <person name="Spormann A.M."/>
            <person name="Op den Camp H."/>
            <person name="Overmann J."/>
            <person name="Amann R."/>
            <person name="Jetten M.S.M."/>
            <person name="Mascher T."/>
            <person name="Medema M.H."/>
            <person name="Devos D.P."/>
            <person name="Kaster A.-K."/>
            <person name="Ovreas L."/>
            <person name="Rohde M."/>
            <person name="Galperin M.Y."/>
            <person name="Jogler C."/>
        </authorList>
    </citation>
    <scope>NUCLEOTIDE SEQUENCE [LARGE SCALE GENOMIC DNA]</scope>
    <source>
        <strain evidence="17 18">KS4</strain>
    </source>
</reference>
<organism evidence="17 18">
    <name type="scientific">Poriferisphaera corsica</name>
    <dbReference type="NCBI Taxonomy" id="2528020"/>
    <lineage>
        <taxon>Bacteria</taxon>
        <taxon>Pseudomonadati</taxon>
        <taxon>Planctomycetota</taxon>
        <taxon>Phycisphaerae</taxon>
        <taxon>Phycisphaerales</taxon>
        <taxon>Phycisphaeraceae</taxon>
        <taxon>Poriferisphaera</taxon>
    </lineage>
</organism>
<dbReference type="GO" id="GO:0008033">
    <property type="term" value="P:tRNA processing"/>
    <property type="evidence" value="ECO:0007669"/>
    <property type="project" value="UniProtKB-KW"/>
</dbReference>
<evidence type="ECO:0000256" key="2">
    <source>
        <dbReference type="ARBA" id="ARBA00007663"/>
    </source>
</evidence>
<dbReference type="Gene3D" id="3.90.870.10">
    <property type="entry name" value="DHBP synthase"/>
    <property type="match status" value="1"/>
</dbReference>
<keyword evidence="9 13" id="KW-0547">Nucleotide-binding</keyword>
<evidence type="ECO:0000256" key="6">
    <source>
        <dbReference type="ARBA" id="ARBA00022679"/>
    </source>
</evidence>
<feature type="binding site" evidence="14">
    <location>
        <position position="196"/>
    </location>
    <ligand>
        <name>ATP</name>
        <dbReference type="ChEBI" id="CHEBI:30616"/>
    </ligand>
</feature>
<dbReference type="Proteomes" id="UP000317369">
    <property type="component" value="Chromosome"/>
</dbReference>
<dbReference type="GO" id="GO:0003725">
    <property type="term" value="F:double-stranded RNA binding"/>
    <property type="evidence" value="ECO:0007669"/>
    <property type="project" value="UniProtKB-UniRule"/>
</dbReference>
<dbReference type="GO" id="GO:0005524">
    <property type="term" value="F:ATP binding"/>
    <property type="evidence" value="ECO:0007669"/>
    <property type="project" value="UniProtKB-UniRule"/>
</dbReference>
<evidence type="ECO:0000256" key="4">
    <source>
        <dbReference type="ARBA" id="ARBA00015492"/>
    </source>
</evidence>
<feature type="binding site" evidence="14">
    <location>
        <position position="73"/>
    </location>
    <ligand>
        <name>ATP</name>
        <dbReference type="ChEBI" id="CHEBI:30616"/>
    </ligand>
</feature>
<evidence type="ECO:0000256" key="15">
    <source>
        <dbReference type="SAM" id="MobiDB-lite"/>
    </source>
</evidence>
<dbReference type="PANTHER" id="PTHR17490">
    <property type="entry name" value="SUA5"/>
    <property type="match status" value="1"/>
</dbReference>
<comment type="function">
    <text evidence="13">Required for the formation of a threonylcarbamoyl group on adenosine at position 37 (t(6)A37) in tRNAs that read codons beginning with adenine.</text>
</comment>
<evidence type="ECO:0000256" key="9">
    <source>
        <dbReference type="ARBA" id="ARBA00022741"/>
    </source>
</evidence>
<evidence type="ECO:0000256" key="7">
    <source>
        <dbReference type="ARBA" id="ARBA00022694"/>
    </source>
</evidence>
<dbReference type="PIRSF" id="PIRSF004930">
    <property type="entry name" value="Tln_factor_SUA5"/>
    <property type="match status" value="1"/>
</dbReference>
<feature type="binding site" evidence="14">
    <location>
        <position position="256"/>
    </location>
    <ligand>
        <name>ATP</name>
        <dbReference type="ChEBI" id="CHEBI:30616"/>
    </ligand>
</feature>
<keyword evidence="7 13" id="KW-0819">tRNA processing</keyword>
<feature type="binding site" evidence="14">
    <location>
        <position position="166"/>
    </location>
    <ligand>
        <name>ATP</name>
        <dbReference type="ChEBI" id="CHEBI:30616"/>
    </ligand>
</feature>
<feature type="binding site" evidence="14">
    <location>
        <position position="50"/>
    </location>
    <ligand>
        <name>L-threonine</name>
        <dbReference type="ChEBI" id="CHEBI:57926"/>
    </ligand>
</feature>
<dbReference type="SUPFAM" id="SSF55821">
    <property type="entry name" value="YrdC/RibB"/>
    <property type="match status" value="1"/>
</dbReference>
<feature type="binding site" evidence="14">
    <location>
        <position position="136"/>
    </location>
    <ligand>
        <name>L-threonine</name>
        <dbReference type="ChEBI" id="CHEBI:57926"/>
    </ligand>
</feature>
<dbReference type="FunFam" id="3.90.870.10:FF:000009">
    <property type="entry name" value="Threonylcarbamoyl-AMP synthase, putative"/>
    <property type="match status" value="1"/>
</dbReference>
<keyword evidence="5 13" id="KW-0963">Cytoplasm</keyword>
<dbReference type="InterPro" id="IPR050156">
    <property type="entry name" value="TC-AMP_synthase_SUA5"/>
</dbReference>
<keyword evidence="6 13" id="KW-0808">Transferase</keyword>